<dbReference type="NCBIfam" id="TIGR03689">
    <property type="entry name" value="pup_AAA"/>
    <property type="match status" value="1"/>
</dbReference>
<keyword evidence="9" id="KW-1185">Reference proteome</keyword>
<evidence type="ECO:0000313" key="9">
    <source>
        <dbReference type="Proteomes" id="UP000078368"/>
    </source>
</evidence>
<dbReference type="GO" id="GO:0016887">
    <property type="term" value="F:ATP hydrolysis activity"/>
    <property type="evidence" value="ECO:0007669"/>
    <property type="project" value="UniProtKB-UniRule"/>
</dbReference>
<dbReference type="GO" id="GO:0000502">
    <property type="term" value="C:proteasome complex"/>
    <property type="evidence" value="ECO:0007669"/>
    <property type="project" value="UniProtKB-KW"/>
</dbReference>
<dbReference type="RefSeq" id="WP_064231574.1">
    <property type="nucleotide sequence ID" value="NZ_LVZK01000001.1"/>
</dbReference>
<dbReference type="InterPro" id="IPR050168">
    <property type="entry name" value="AAA_ATPase_domain"/>
</dbReference>
<dbReference type="Pfam" id="PF16450">
    <property type="entry name" value="Prot_ATP_ID_OB_C"/>
    <property type="match status" value="1"/>
</dbReference>
<dbReference type="InterPro" id="IPR022482">
    <property type="entry name" value="Proteasome_ATPase"/>
</dbReference>
<feature type="coiled-coil region" evidence="4">
    <location>
        <begin position="9"/>
        <end position="43"/>
    </location>
</feature>
<dbReference type="HAMAP" id="MF_02112">
    <property type="entry name" value="ARC_ATPase"/>
    <property type="match status" value="1"/>
</dbReference>
<dbReference type="InterPro" id="IPR012340">
    <property type="entry name" value="NA-bd_OB-fold"/>
</dbReference>
<dbReference type="Gene3D" id="2.40.50.140">
    <property type="entry name" value="Nucleic acid-binding proteins"/>
    <property type="match status" value="2"/>
</dbReference>
<dbReference type="Gene3D" id="3.40.50.300">
    <property type="entry name" value="P-loop containing nucleotide triphosphate hydrolases"/>
    <property type="match status" value="1"/>
</dbReference>
<feature type="domain" description="AAA+ ATPase" evidence="7">
    <location>
        <begin position="221"/>
        <end position="375"/>
    </location>
</feature>
<dbReference type="Gene3D" id="1.20.5.170">
    <property type="match status" value="1"/>
</dbReference>
<keyword evidence="3 4" id="KW-0175">Coiled coil</keyword>
<dbReference type="PROSITE" id="PS00674">
    <property type="entry name" value="AAA"/>
    <property type="match status" value="1"/>
</dbReference>
<dbReference type="SMART" id="SM00382">
    <property type="entry name" value="AAA"/>
    <property type="match status" value="1"/>
</dbReference>
<feature type="compositionally biased region" description="Basic and acidic residues" evidence="6">
    <location>
        <begin position="530"/>
        <end position="555"/>
    </location>
</feature>
<keyword evidence="2 4" id="KW-0067">ATP-binding</keyword>
<evidence type="ECO:0000256" key="6">
    <source>
        <dbReference type="SAM" id="MobiDB-lite"/>
    </source>
</evidence>
<reference evidence="8 9" key="1">
    <citation type="submission" date="2016-04" db="EMBL/GenBank/DDBJ databases">
        <title>Peptidophaga gingivicola gen. nov., sp. nov., isolated from human subgingival plaque.</title>
        <authorList>
            <person name="Beall C.J."/>
            <person name="Mokrzan E.M."/>
            <person name="Griffen A.L."/>
            <person name="Leys E.J."/>
        </authorList>
    </citation>
    <scope>NUCLEOTIDE SEQUENCE [LARGE SCALE GENOMIC DNA]</scope>
    <source>
        <strain evidence="8 9">BA112</strain>
    </source>
</reference>
<dbReference type="OrthoDB" id="9809379at2"/>
<protein>
    <recommendedName>
        <fullName evidence="4">AAA ATPase forming ring-shaped complexes</fullName>
        <shortName evidence="4">ARC</shortName>
    </recommendedName>
</protein>
<dbReference type="EMBL" id="LVZK01000001">
    <property type="protein sequence ID" value="OAP86960.1"/>
    <property type="molecule type" value="Genomic_DNA"/>
</dbReference>
<proteinExistence type="inferred from homology"/>
<evidence type="ECO:0000256" key="5">
    <source>
        <dbReference type="RuleBase" id="RU003651"/>
    </source>
</evidence>
<evidence type="ECO:0000313" key="8">
    <source>
        <dbReference type="EMBL" id="OAP86960.1"/>
    </source>
</evidence>
<evidence type="ECO:0000256" key="2">
    <source>
        <dbReference type="ARBA" id="ARBA00022840"/>
    </source>
</evidence>
<evidence type="ECO:0000259" key="7">
    <source>
        <dbReference type="SMART" id="SM00382"/>
    </source>
</evidence>
<evidence type="ECO:0000256" key="1">
    <source>
        <dbReference type="ARBA" id="ARBA00022741"/>
    </source>
</evidence>
<comment type="subunit">
    <text evidence="4">Homohexamer. Assembles into a hexameric ring structure.</text>
</comment>
<dbReference type="AlphaFoldDB" id="A0A179B6B6"/>
<dbReference type="GO" id="GO:0010498">
    <property type="term" value="P:proteasomal protein catabolic process"/>
    <property type="evidence" value="ECO:0007669"/>
    <property type="project" value="InterPro"/>
</dbReference>
<evidence type="ECO:0000256" key="3">
    <source>
        <dbReference type="ARBA" id="ARBA00023054"/>
    </source>
</evidence>
<dbReference type="STRING" id="1823756.A4H34_07615"/>
<accession>A0A179B6B6</accession>
<keyword evidence="8" id="KW-0647">Proteasome</keyword>
<comment type="similarity">
    <text evidence="4 5">Belongs to the AAA ATPase family.</text>
</comment>
<dbReference type="InterPro" id="IPR003593">
    <property type="entry name" value="AAA+_ATPase"/>
</dbReference>
<keyword evidence="1 4" id="KW-0547">Nucleotide-binding</keyword>
<feature type="region of interest" description="Disordered" evidence="6">
    <location>
        <begin position="529"/>
        <end position="578"/>
    </location>
</feature>
<sequence length="578" mass="62611">MTVPSHNPLYELRQQVVSLEEKNERLTQALTAARTRIEELGAQVDSLSHPPASFATFLKAHADDGSIDAYVGGRKMNLAAAASLKTESLTVGQEVRLNESLVAIEAAGYEETGTIVGIEMLVDERRALVRVHQDEHRIMYVSGKIEPGTLRVGDTVVADMRNGIVLDVVERPDVEHLLLEEVPDVSYADIGGLGPQIQQIKDTVELPFEQPELYREHGLKPPKGVLLYGPPGCGKTLIAKAVATSLAASIAAKEGSERARSYFLNIKGPQLLDKYVGETERQIREIFSRARDRAAAGIPVVIFFDEMEALFRTRGSGISSDVETTVVPQLLAEIDGVEALHNVIVVGASNREDMIDPAILRPGRLDVKIRIERPTREGSLDILSKYLTADLPLRAEAVEAEGSRENAARALREAAVDELFARVPKNEYVELAYSSGAREVLYVSDMVSGALLAAVVDRAKKLAIKDFLATGTRGIDVEHVRAAVREEALAGEDVATAVNPEEWARVNARGRGERVVDVRPLFRGASDRIGGARDGAEETNERAGEAGEELARGEAADAVEGGGRSLREFDPARSGGLI</sequence>
<dbReference type="SUPFAM" id="SSF52540">
    <property type="entry name" value="P-loop containing nucleoside triphosphate hydrolases"/>
    <property type="match status" value="1"/>
</dbReference>
<dbReference type="InterPro" id="IPR041626">
    <property type="entry name" value="Prot_ATP_ID_OB_N"/>
</dbReference>
<dbReference type="InterPro" id="IPR032501">
    <property type="entry name" value="Prot_ATP_ID_OB_2nd"/>
</dbReference>
<dbReference type="PANTHER" id="PTHR23077:SF144">
    <property type="entry name" value="PROTEASOME-ASSOCIATED ATPASE"/>
    <property type="match status" value="1"/>
</dbReference>
<dbReference type="GO" id="GO:0019941">
    <property type="term" value="P:modification-dependent protein catabolic process"/>
    <property type="evidence" value="ECO:0007669"/>
    <property type="project" value="InterPro"/>
</dbReference>
<dbReference type="Pfam" id="PF17758">
    <property type="entry name" value="Prot_ATP_ID_OB_N"/>
    <property type="match status" value="1"/>
</dbReference>
<feature type="binding site" evidence="4">
    <location>
        <begin position="232"/>
        <end position="237"/>
    </location>
    <ligand>
        <name>ATP</name>
        <dbReference type="ChEBI" id="CHEBI:30616"/>
    </ligand>
</feature>
<dbReference type="InterPro" id="IPR027417">
    <property type="entry name" value="P-loop_NTPase"/>
</dbReference>
<gene>
    <name evidence="4" type="primary">arc</name>
    <name evidence="8" type="ORF">A4H34_07615</name>
</gene>
<comment type="caution">
    <text evidence="8">The sequence shown here is derived from an EMBL/GenBank/DDBJ whole genome shotgun (WGS) entry which is preliminary data.</text>
</comment>
<dbReference type="GO" id="GO:0005524">
    <property type="term" value="F:ATP binding"/>
    <property type="evidence" value="ECO:0007669"/>
    <property type="project" value="UniProtKB-UniRule"/>
</dbReference>
<dbReference type="Gene3D" id="1.10.8.60">
    <property type="match status" value="1"/>
</dbReference>
<evidence type="ECO:0000256" key="4">
    <source>
        <dbReference type="HAMAP-Rule" id="MF_02112"/>
    </source>
</evidence>
<dbReference type="PANTHER" id="PTHR23077">
    <property type="entry name" value="AAA-FAMILY ATPASE"/>
    <property type="match status" value="1"/>
</dbReference>
<dbReference type="Pfam" id="PF00004">
    <property type="entry name" value="AAA"/>
    <property type="match status" value="1"/>
</dbReference>
<dbReference type="InterPro" id="IPR003960">
    <property type="entry name" value="ATPase_AAA_CS"/>
</dbReference>
<organism evidence="8 9">
    <name type="scientific">Peptidiphaga gingivicola</name>
    <dbReference type="NCBI Taxonomy" id="2741497"/>
    <lineage>
        <taxon>Bacteria</taxon>
        <taxon>Bacillati</taxon>
        <taxon>Actinomycetota</taxon>
        <taxon>Actinomycetes</taxon>
        <taxon>Actinomycetales</taxon>
        <taxon>Actinomycetaceae</taxon>
        <taxon>Peptidiphaga</taxon>
    </lineage>
</organism>
<name>A0A179B6B6_9ACTO</name>
<dbReference type="Proteomes" id="UP000078368">
    <property type="component" value="Unassembled WGS sequence"/>
</dbReference>
<dbReference type="FunFam" id="3.40.50.300:FF:001025">
    <property type="entry name" value="ATPase family, AAA domain-containing 2B"/>
    <property type="match status" value="1"/>
</dbReference>
<dbReference type="InterPro" id="IPR003959">
    <property type="entry name" value="ATPase_AAA_core"/>
</dbReference>